<keyword evidence="2" id="KW-1185">Reference proteome</keyword>
<dbReference type="AlphaFoldDB" id="K6ZRS8"/>
<reference evidence="2" key="1">
    <citation type="journal article" date="2014" name="Environ. Microbiol.">
        <title>Comparative genomics of the marine bacterial genus Glaciecola reveals the high degree of genomic diversity and genomic characteristic for cold adaptation.</title>
        <authorList>
            <person name="Qin Q.L."/>
            <person name="Xie B.B."/>
            <person name="Yu Y."/>
            <person name="Shu Y.L."/>
            <person name="Rong J.C."/>
            <person name="Zhang Y.J."/>
            <person name="Zhao D.L."/>
            <person name="Chen X.L."/>
            <person name="Zhang X.Y."/>
            <person name="Chen B."/>
            <person name="Zhou B.C."/>
            <person name="Zhang Y.Z."/>
        </authorList>
    </citation>
    <scope>NUCLEOTIDE SEQUENCE [LARGE SCALE GENOMIC DNA]</scope>
    <source>
        <strain evidence="2">LMG 21857</strain>
    </source>
</reference>
<comment type="caution">
    <text evidence="1">The sequence shown here is derived from an EMBL/GenBank/DDBJ whole genome shotgun (WGS) entry which is preliminary data.</text>
</comment>
<gene>
    <name evidence="1" type="ORF">GPLA_0632</name>
</gene>
<proteinExistence type="predicted"/>
<organism evidence="1 2">
    <name type="scientific">Paraglaciecola polaris LMG 21857</name>
    <dbReference type="NCBI Taxonomy" id="1129793"/>
    <lineage>
        <taxon>Bacteria</taxon>
        <taxon>Pseudomonadati</taxon>
        <taxon>Pseudomonadota</taxon>
        <taxon>Gammaproteobacteria</taxon>
        <taxon>Alteromonadales</taxon>
        <taxon>Alteromonadaceae</taxon>
        <taxon>Paraglaciecola</taxon>
    </lineage>
</organism>
<sequence>MLRNKTQFKHGFSLLCRIRLTIVIHNVIDLKAKRVRLLSFDKPYAPY</sequence>
<protein>
    <submittedName>
        <fullName evidence="1">Uncharacterized protein</fullName>
    </submittedName>
</protein>
<dbReference type="EMBL" id="BAER01000017">
    <property type="protein sequence ID" value="GAC31548.1"/>
    <property type="molecule type" value="Genomic_DNA"/>
</dbReference>
<dbReference type="Proteomes" id="UP000006322">
    <property type="component" value="Unassembled WGS sequence"/>
</dbReference>
<accession>K6ZRS8</accession>
<evidence type="ECO:0000313" key="1">
    <source>
        <dbReference type="EMBL" id="GAC31548.1"/>
    </source>
</evidence>
<name>K6ZRS8_9ALTE</name>
<evidence type="ECO:0000313" key="2">
    <source>
        <dbReference type="Proteomes" id="UP000006322"/>
    </source>
</evidence>